<organism evidence="1 2">
    <name type="scientific">Flavobacterium proteolyticum</name>
    <dbReference type="NCBI Taxonomy" id="2911683"/>
    <lineage>
        <taxon>Bacteria</taxon>
        <taxon>Pseudomonadati</taxon>
        <taxon>Bacteroidota</taxon>
        <taxon>Flavobacteriia</taxon>
        <taxon>Flavobacteriales</taxon>
        <taxon>Flavobacteriaceae</taxon>
        <taxon>Flavobacterium</taxon>
    </lineage>
</organism>
<dbReference type="RefSeq" id="WP_194094688.1">
    <property type="nucleotide sequence ID" value="NZ_JADFTZ010000002.1"/>
</dbReference>
<accession>A0ABR9WQM8</accession>
<evidence type="ECO:0000313" key="1">
    <source>
        <dbReference type="EMBL" id="MBE9576228.1"/>
    </source>
</evidence>
<dbReference type="Pfam" id="PF14305">
    <property type="entry name" value="ATPgrasp_TupA"/>
    <property type="match status" value="1"/>
</dbReference>
<dbReference type="InterPro" id="IPR029465">
    <property type="entry name" value="ATPgrasp_TupA"/>
</dbReference>
<name>A0ABR9WQM8_9FLAO</name>
<proteinExistence type="predicted"/>
<dbReference type="Proteomes" id="UP000656274">
    <property type="component" value="Unassembled WGS sequence"/>
</dbReference>
<reference evidence="1 2" key="1">
    <citation type="submission" date="2020-10" db="EMBL/GenBank/DDBJ databases">
        <title>The genome sequence of Flavobacterium aquaticum 1Y8A.</title>
        <authorList>
            <person name="Liu Y."/>
        </authorList>
    </citation>
    <scope>NUCLEOTIDE SEQUENCE [LARGE SCALE GENOMIC DNA]</scope>
    <source>
        <strain evidence="1 2">1Y8A</strain>
    </source>
</reference>
<keyword evidence="2" id="KW-1185">Reference proteome</keyword>
<dbReference type="EMBL" id="JADFTZ010000002">
    <property type="protein sequence ID" value="MBE9576228.1"/>
    <property type="molecule type" value="Genomic_DNA"/>
</dbReference>
<evidence type="ECO:0000313" key="2">
    <source>
        <dbReference type="Proteomes" id="UP000656274"/>
    </source>
</evidence>
<gene>
    <name evidence="1" type="ORF">IM755_05840</name>
</gene>
<comment type="caution">
    <text evidence="1">The sequence shown here is derived from an EMBL/GenBank/DDBJ whole genome shotgun (WGS) entry which is preliminary data.</text>
</comment>
<sequence>MRNYKKIILRLLKNFKFLPPKIYIPLQYEYVTGNKLNLKNPKTFNEKIQWYKLNYKNPILRKLVDKYNVREFVSDKIGEKYLNTLLGVYETPNEIDFEKLPNKFVLKCVHGSGYNICVKDKSSLDIVKTKKILEKWQKKNFYNKGKEWAYKGIKPLIIAEKFLEEFEKEVINDYKFFCFDGKIKFIQIDIERQIKNYRCYYNTDWEKLNFCTEKKLFYEDETTRPEKLTEMIEVVEKLAENFPFVRVDFYLIENHIIFGELTFYPGNGLIKFLPEEMNTIVGDYFKLPN</sequence>
<protein>
    <submittedName>
        <fullName evidence="1">Glycosyltransferase</fullName>
    </submittedName>
</protein>